<dbReference type="HOGENOM" id="CLU_1338829_0_0_1"/>
<evidence type="ECO:0000313" key="3">
    <source>
        <dbReference type="Proteomes" id="UP000007798"/>
    </source>
</evidence>
<keyword evidence="3" id="KW-1185">Reference proteome</keyword>
<evidence type="ECO:0000256" key="1">
    <source>
        <dbReference type="SAM" id="MobiDB-lite"/>
    </source>
</evidence>
<dbReference type="OrthoDB" id="10639103at2759"/>
<feature type="region of interest" description="Disordered" evidence="1">
    <location>
        <begin position="40"/>
        <end position="69"/>
    </location>
</feature>
<dbReference type="AlphaFoldDB" id="B4MSX5"/>
<evidence type="ECO:0000313" key="2">
    <source>
        <dbReference type="EMBL" id="EDW75214.1"/>
    </source>
</evidence>
<dbReference type="Proteomes" id="UP000007798">
    <property type="component" value="Unassembled WGS sequence"/>
</dbReference>
<organism evidence="2 3">
    <name type="scientific">Drosophila willistoni</name>
    <name type="common">Fruit fly</name>
    <dbReference type="NCBI Taxonomy" id="7260"/>
    <lineage>
        <taxon>Eukaryota</taxon>
        <taxon>Metazoa</taxon>
        <taxon>Ecdysozoa</taxon>
        <taxon>Arthropoda</taxon>
        <taxon>Hexapoda</taxon>
        <taxon>Insecta</taxon>
        <taxon>Pterygota</taxon>
        <taxon>Neoptera</taxon>
        <taxon>Endopterygota</taxon>
        <taxon>Diptera</taxon>
        <taxon>Brachycera</taxon>
        <taxon>Muscomorpha</taxon>
        <taxon>Ephydroidea</taxon>
        <taxon>Drosophilidae</taxon>
        <taxon>Drosophila</taxon>
        <taxon>Sophophora</taxon>
    </lineage>
</organism>
<protein>
    <submittedName>
        <fullName evidence="2">Uncharacterized protein</fullName>
    </submittedName>
</protein>
<gene>
    <name evidence="2" type="primary">Dwil\GK20051</name>
    <name evidence="2" type="ORF">Dwil_GK20051</name>
</gene>
<dbReference type="KEGG" id="dwi:6641331"/>
<dbReference type="EMBL" id="CH963851">
    <property type="protein sequence ID" value="EDW75214.1"/>
    <property type="molecule type" value="Genomic_DNA"/>
</dbReference>
<proteinExistence type="predicted"/>
<dbReference type="InParanoid" id="B4MSX5"/>
<accession>B4MSX5</accession>
<sequence>MQRHWELQKNILHLTQQMQKKHICGYLKPSRALAISFTSDNRAKKQQQQLQQQSRKDHVANGMNNGNNGNMPMKLKNGARIPTAVSYLIGLNQSSQMPRNEWQMANIKYGKSMSTLEQSARQLYKNAKLKSTVCKMPARKALQPSATATATNLFGGKIKCFASSTSLAQLDDNKVQASALSKRLSKLFLVEPDDEEASPNPDREP</sequence>
<dbReference type="PhylomeDB" id="B4MSX5"/>
<reference evidence="2 3" key="1">
    <citation type="journal article" date="2007" name="Nature">
        <title>Evolution of genes and genomes on the Drosophila phylogeny.</title>
        <authorList>
            <consortium name="Drosophila 12 Genomes Consortium"/>
            <person name="Clark A.G."/>
            <person name="Eisen M.B."/>
            <person name="Smith D.R."/>
            <person name="Bergman C.M."/>
            <person name="Oliver B."/>
            <person name="Markow T.A."/>
            <person name="Kaufman T.C."/>
            <person name="Kellis M."/>
            <person name="Gelbart W."/>
            <person name="Iyer V.N."/>
            <person name="Pollard D.A."/>
            <person name="Sackton T.B."/>
            <person name="Larracuente A.M."/>
            <person name="Singh N.D."/>
            <person name="Abad J.P."/>
            <person name="Abt D.N."/>
            <person name="Adryan B."/>
            <person name="Aguade M."/>
            <person name="Akashi H."/>
            <person name="Anderson W.W."/>
            <person name="Aquadro C.F."/>
            <person name="Ardell D.H."/>
            <person name="Arguello R."/>
            <person name="Artieri C.G."/>
            <person name="Barbash D.A."/>
            <person name="Barker D."/>
            <person name="Barsanti P."/>
            <person name="Batterham P."/>
            <person name="Batzoglou S."/>
            <person name="Begun D."/>
            <person name="Bhutkar A."/>
            <person name="Blanco E."/>
            <person name="Bosak S.A."/>
            <person name="Bradley R.K."/>
            <person name="Brand A.D."/>
            <person name="Brent M.R."/>
            <person name="Brooks A.N."/>
            <person name="Brown R.H."/>
            <person name="Butlin R.K."/>
            <person name="Caggese C."/>
            <person name="Calvi B.R."/>
            <person name="Bernardo de Carvalho A."/>
            <person name="Caspi A."/>
            <person name="Castrezana S."/>
            <person name="Celniker S.E."/>
            <person name="Chang J.L."/>
            <person name="Chapple C."/>
            <person name="Chatterji S."/>
            <person name="Chinwalla A."/>
            <person name="Civetta A."/>
            <person name="Clifton S.W."/>
            <person name="Comeron J.M."/>
            <person name="Costello J.C."/>
            <person name="Coyne J.A."/>
            <person name="Daub J."/>
            <person name="David R.G."/>
            <person name="Delcher A.L."/>
            <person name="Delehaunty K."/>
            <person name="Do C.B."/>
            <person name="Ebling H."/>
            <person name="Edwards K."/>
            <person name="Eickbush T."/>
            <person name="Evans J.D."/>
            <person name="Filipski A."/>
            <person name="Findeiss S."/>
            <person name="Freyhult E."/>
            <person name="Fulton L."/>
            <person name="Fulton R."/>
            <person name="Garcia A.C."/>
            <person name="Gardiner A."/>
            <person name="Garfield D.A."/>
            <person name="Garvin B.E."/>
            <person name="Gibson G."/>
            <person name="Gilbert D."/>
            <person name="Gnerre S."/>
            <person name="Godfrey J."/>
            <person name="Good R."/>
            <person name="Gotea V."/>
            <person name="Gravely B."/>
            <person name="Greenberg A.J."/>
            <person name="Griffiths-Jones S."/>
            <person name="Gross S."/>
            <person name="Guigo R."/>
            <person name="Gustafson E.A."/>
            <person name="Haerty W."/>
            <person name="Hahn M.W."/>
            <person name="Halligan D.L."/>
            <person name="Halpern A.L."/>
            <person name="Halter G.M."/>
            <person name="Han M.V."/>
            <person name="Heger A."/>
            <person name="Hillier L."/>
            <person name="Hinrichs A.S."/>
            <person name="Holmes I."/>
            <person name="Hoskins R.A."/>
            <person name="Hubisz M.J."/>
            <person name="Hultmark D."/>
            <person name="Huntley M.A."/>
            <person name="Jaffe D.B."/>
            <person name="Jagadeeshan S."/>
            <person name="Jeck W.R."/>
            <person name="Johnson J."/>
            <person name="Jones C.D."/>
            <person name="Jordan W.C."/>
            <person name="Karpen G.H."/>
            <person name="Kataoka E."/>
            <person name="Keightley P.D."/>
            <person name="Kheradpour P."/>
            <person name="Kirkness E.F."/>
            <person name="Koerich L.B."/>
            <person name="Kristiansen K."/>
            <person name="Kudrna D."/>
            <person name="Kulathinal R.J."/>
            <person name="Kumar S."/>
            <person name="Kwok R."/>
            <person name="Lander E."/>
            <person name="Langley C.H."/>
            <person name="Lapoint R."/>
            <person name="Lazzaro B.P."/>
            <person name="Lee S.J."/>
            <person name="Levesque L."/>
            <person name="Li R."/>
            <person name="Lin C.F."/>
            <person name="Lin M.F."/>
            <person name="Lindblad-Toh K."/>
            <person name="Llopart A."/>
            <person name="Long M."/>
            <person name="Low L."/>
            <person name="Lozovsky E."/>
            <person name="Lu J."/>
            <person name="Luo M."/>
            <person name="Machado C.A."/>
            <person name="Makalowski W."/>
            <person name="Marzo M."/>
            <person name="Matsuda M."/>
            <person name="Matzkin L."/>
            <person name="McAllister B."/>
            <person name="McBride C.S."/>
            <person name="McKernan B."/>
            <person name="McKernan K."/>
            <person name="Mendez-Lago M."/>
            <person name="Minx P."/>
            <person name="Mollenhauer M.U."/>
            <person name="Montooth K."/>
            <person name="Mount S.M."/>
            <person name="Mu X."/>
            <person name="Myers E."/>
            <person name="Negre B."/>
            <person name="Newfeld S."/>
            <person name="Nielsen R."/>
            <person name="Noor M.A."/>
            <person name="O'Grady P."/>
            <person name="Pachter L."/>
            <person name="Papaceit M."/>
            <person name="Parisi M.J."/>
            <person name="Parisi M."/>
            <person name="Parts L."/>
            <person name="Pedersen J.S."/>
            <person name="Pesole G."/>
            <person name="Phillippy A.M."/>
            <person name="Ponting C.P."/>
            <person name="Pop M."/>
            <person name="Porcelli D."/>
            <person name="Powell J.R."/>
            <person name="Prohaska S."/>
            <person name="Pruitt K."/>
            <person name="Puig M."/>
            <person name="Quesneville H."/>
            <person name="Ram K.R."/>
            <person name="Rand D."/>
            <person name="Rasmussen M.D."/>
            <person name="Reed L.K."/>
            <person name="Reenan R."/>
            <person name="Reily A."/>
            <person name="Remington K.A."/>
            <person name="Rieger T.T."/>
            <person name="Ritchie M.G."/>
            <person name="Robin C."/>
            <person name="Rogers Y.H."/>
            <person name="Rohde C."/>
            <person name="Rozas J."/>
            <person name="Rubenfield M.J."/>
            <person name="Ruiz A."/>
            <person name="Russo S."/>
            <person name="Salzberg S.L."/>
            <person name="Sanchez-Gracia A."/>
            <person name="Saranga D.J."/>
            <person name="Sato H."/>
            <person name="Schaeffer S.W."/>
            <person name="Schatz M.C."/>
            <person name="Schlenke T."/>
            <person name="Schwartz R."/>
            <person name="Segarra C."/>
            <person name="Singh R.S."/>
            <person name="Sirot L."/>
            <person name="Sirota M."/>
            <person name="Sisneros N.B."/>
            <person name="Smith C.D."/>
            <person name="Smith T.F."/>
            <person name="Spieth J."/>
            <person name="Stage D.E."/>
            <person name="Stark A."/>
            <person name="Stephan W."/>
            <person name="Strausberg R.L."/>
            <person name="Strempel S."/>
            <person name="Sturgill D."/>
            <person name="Sutton G."/>
            <person name="Sutton G.G."/>
            <person name="Tao W."/>
            <person name="Teichmann S."/>
            <person name="Tobari Y.N."/>
            <person name="Tomimura Y."/>
            <person name="Tsolas J.M."/>
            <person name="Valente V.L."/>
            <person name="Venter E."/>
            <person name="Venter J.C."/>
            <person name="Vicario S."/>
            <person name="Vieira F.G."/>
            <person name="Vilella A.J."/>
            <person name="Villasante A."/>
            <person name="Walenz B."/>
            <person name="Wang J."/>
            <person name="Wasserman M."/>
            <person name="Watts T."/>
            <person name="Wilson D."/>
            <person name="Wilson R.K."/>
            <person name="Wing R.A."/>
            <person name="Wolfner M.F."/>
            <person name="Wong A."/>
            <person name="Wong G.K."/>
            <person name="Wu C.I."/>
            <person name="Wu G."/>
            <person name="Yamamoto D."/>
            <person name="Yang H.P."/>
            <person name="Yang S.P."/>
            <person name="Yorke J.A."/>
            <person name="Yoshida K."/>
            <person name="Zdobnov E."/>
            <person name="Zhang P."/>
            <person name="Zhang Y."/>
            <person name="Zimin A.V."/>
            <person name="Baldwin J."/>
            <person name="Abdouelleil A."/>
            <person name="Abdulkadir J."/>
            <person name="Abebe A."/>
            <person name="Abera B."/>
            <person name="Abreu J."/>
            <person name="Acer S.C."/>
            <person name="Aftuck L."/>
            <person name="Alexander A."/>
            <person name="An P."/>
            <person name="Anderson E."/>
            <person name="Anderson S."/>
            <person name="Arachi H."/>
            <person name="Azer M."/>
            <person name="Bachantsang P."/>
            <person name="Barry A."/>
            <person name="Bayul T."/>
            <person name="Berlin A."/>
            <person name="Bessette D."/>
            <person name="Bloom T."/>
            <person name="Blye J."/>
            <person name="Boguslavskiy L."/>
            <person name="Bonnet C."/>
            <person name="Boukhgalter B."/>
            <person name="Bourzgui I."/>
            <person name="Brown A."/>
            <person name="Cahill P."/>
            <person name="Channer S."/>
            <person name="Cheshatsang Y."/>
            <person name="Chuda L."/>
            <person name="Citroen M."/>
            <person name="Collymore A."/>
            <person name="Cooke P."/>
            <person name="Costello M."/>
            <person name="D'Aco K."/>
            <person name="Daza R."/>
            <person name="De Haan G."/>
            <person name="DeGray S."/>
            <person name="DeMaso C."/>
            <person name="Dhargay N."/>
            <person name="Dooley K."/>
            <person name="Dooley E."/>
            <person name="Doricent M."/>
            <person name="Dorje P."/>
            <person name="Dorjee K."/>
            <person name="Dupes A."/>
            <person name="Elong R."/>
            <person name="Falk J."/>
            <person name="Farina A."/>
            <person name="Faro S."/>
            <person name="Ferguson D."/>
            <person name="Fisher S."/>
            <person name="Foley C.D."/>
            <person name="Franke A."/>
            <person name="Friedrich D."/>
            <person name="Gadbois L."/>
            <person name="Gearin G."/>
            <person name="Gearin C.R."/>
            <person name="Giannoukos G."/>
            <person name="Goode T."/>
            <person name="Graham J."/>
            <person name="Grandbois E."/>
            <person name="Grewal S."/>
            <person name="Gyaltsen K."/>
            <person name="Hafez N."/>
            <person name="Hagos B."/>
            <person name="Hall J."/>
            <person name="Henson C."/>
            <person name="Hollinger A."/>
            <person name="Honan T."/>
            <person name="Huard M.D."/>
            <person name="Hughes L."/>
            <person name="Hurhula B."/>
            <person name="Husby M.E."/>
            <person name="Kamat A."/>
            <person name="Kanga B."/>
            <person name="Kashin S."/>
            <person name="Khazanovich D."/>
            <person name="Kisner P."/>
            <person name="Lance K."/>
            <person name="Lara M."/>
            <person name="Lee W."/>
            <person name="Lennon N."/>
            <person name="Letendre F."/>
            <person name="LeVine R."/>
            <person name="Lipovsky A."/>
            <person name="Liu X."/>
            <person name="Liu J."/>
            <person name="Liu S."/>
            <person name="Lokyitsang T."/>
            <person name="Lokyitsang Y."/>
            <person name="Lubonja R."/>
            <person name="Lui A."/>
            <person name="MacDonald P."/>
            <person name="Magnisalis V."/>
            <person name="Maru K."/>
            <person name="Matthews C."/>
            <person name="McCusker W."/>
            <person name="McDonough S."/>
            <person name="Mehta T."/>
            <person name="Meldrim J."/>
            <person name="Meneus L."/>
            <person name="Mihai O."/>
            <person name="Mihalev A."/>
            <person name="Mihova T."/>
            <person name="Mittelman R."/>
            <person name="Mlenga V."/>
            <person name="Montmayeur A."/>
            <person name="Mulrain L."/>
            <person name="Navidi A."/>
            <person name="Naylor J."/>
            <person name="Negash T."/>
            <person name="Nguyen T."/>
            <person name="Nguyen N."/>
            <person name="Nicol R."/>
            <person name="Norbu C."/>
            <person name="Norbu N."/>
            <person name="Novod N."/>
            <person name="O'Neill B."/>
            <person name="Osman S."/>
            <person name="Markiewicz E."/>
            <person name="Oyono O.L."/>
            <person name="Patti C."/>
            <person name="Phunkhang P."/>
            <person name="Pierre F."/>
            <person name="Priest M."/>
            <person name="Raghuraman S."/>
            <person name="Rege F."/>
            <person name="Reyes R."/>
            <person name="Rise C."/>
            <person name="Rogov P."/>
            <person name="Ross K."/>
            <person name="Ryan E."/>
            <person name="Settipalli S."/>
            <person name="Shea T."/>
            <person name="Sherpa N."/>
            <person name="Shi L."/>
            <person name="Shih D."/>
            <person name="Sparrow T."/>
            <person name="Spaulding J."/>
            <person name="Stalker J."/>
            <person name="Stange-Thomann N."/>
            <person name="Stavropoulos S."/>
            <person name="Stone C."/>
            <person name="Strader C."/>
            <person name="Tesfaye S."/>
            <person name="Thomson T."/>
            <person name="Thoulutsang Y."/>
            <person name="Thoulutsang D."/>
            <person name="Topham K."/>
            <person name="Topping I."/>
            <person name="Tsamla T."/>
            <person name="Vassiliev H."/>
            <person name="Vo A."/>
            <person name="Wangchuk T."/>
            <person name="Wangdi T."/>
            <person name="Weiand M."/>
            <person name="Wilkinson J."/>
            <person name="Wilson A."/>
            <person name="Yadav S."/>
            <person name="Young G."/>
            <person name="Yu Q."/>
            <person name="Zembek L."/>
            <person name="Zhong D."/>
            <person name="Zimmer A."/>
            <person name="Zwirko Z."/>
            <person name="Jaffe D.B."/>
            <person name="Alvarez P."/>
            <person name="Brockman W."/>
            <person name="Butler J."/>
            <person name="Chin C."/>
            <person name="Gnerre S."/>
            <person name="Grabherr M."/>
            <person name="Kleber M."/>
            <person name="Mauceli E."/>
            <person name="MacCallum I."/>
        </authorList>
    </citation>
    <scope>NUCLEOTIDE SEQUENCE [LARGE SCALE GENOMIC DNA]</scope>
    <source>
        <strain evidence="3">Tucson 14030-0811.24</strain>
    </source>
</reference>
<name>B4MSX5_DROWI</name>